<dbReference type="FunFam" id="2.40.10.10:FF:000068">
    <property type="entry name" value="transmembrane protease serine 2"/>
    <property type="match status" value="1"/>
</dbReference>
<evidence type="ECO:0000256" key="1">
    <source>
        <dbReference type="ARBA" id="ARBA00007664"/>
    </source>
</evidence>
<evidence type="ECO:0000256" key="2">
    <source>
        <dbReference type="ARBA" id="ARBA00023157"/>
    </source>
</evidence>
<keyword evidence="2" id="KW-1015">Disulfide bond</keyword>
<dbReference type="InterPro" id="IPR009003">
    <property type="entry name" value="Peptidase_S1_PA"/>
</dbReference>
<evidence type="ECO:0000259" key="4">
    <source>
        <dbReference type="PROSITE" id="PS50240"/>
    </source>
</evidence>
<gene>
    <name evidence="5" type="ORF">AKO1_005985</name>
</gene>
<evidence type="ECO:0000256" key="3">
    <source>
        <dbReference type="SAM" id="SignalP"/>
    </source>
</evidence>
<evidence type="ECO:0000313" key="6">
    <source>
        <dbReference type="Proteomes" id="UP001431209"/>
    </source>
</evidence>
<dbReference type="InterPro" id="IPR018114">
    <property type="entry name" value="TRYPSIN_HIS"/>
</dbReference>
<dbReference type="PROSITE" id="PS00134">
    <property type="entry name" value="TRYPSIN_HIS"/>
    <property type="match status" value="1"/>
</dbReference>
<feature type="signal peptide" evidence="3">
    <location>
        <begin position="1"/>
        <end position="19"/>
    </location>
</feature>
<dbReference type="PANTHER" id="PTHR24276">
    <property type="entry name" value="POLYSERASE-RELATED"/>
    <property type="match status" value="1"/>
</dbReference>
<dbReference type="Proteomes" id="UP001431209">
    <property type="component" value="Unassembled WGS sequence"/>
</dbReference>
<name>A0AAW2ZK16_9EUKA</name>
<accession>A0AAW2ZK16</accession>
<dbReference type="SUPFAM" id="SSF50494">
    <property type="entry name" value="Trypsin-like serine proteases"/>
    <property type="match status" value="1"/>
</dbReference>
<feature type="chain" id="PRO_5043980147" evidence="3">
    <location>
        <begin position="20"/>
        <end position="308"/>
    </location>
</feature>
<protein>
    <submittedName>
        <fullName evidence="5">Prss56</fullName>
    </submittedName>
</protein>
<dbReference type="SMART" id="SM00020">
    <property type="entry name" value="Tryp_SPc"/>
    <property type="match status" value="1"/>
</dbReference>
<dbReference type="Gene3D" id="2.40.10.10">
    <property type="entry name" value="Trypsin-like serine proteases"/>
    <property type="match status" value="1"/>
</dbReference>
<dbReference type="PRINTS" id="PR00722">
    <property type="entry name" value="CHYMOTRYPSIN"/>
</dbReference>
<comment type="caution">
    <text evidence="5">The sequence shown here is derived from an EMBL/GenBank/DDBJ whole genome shotgun (WGS) entry which is preliminary data.</text>
</comment>
<feature type="domain" description="Peptidase S1" evidence="4">
    <location>
        <begin position="31"/>
        <end position="266"/>
    </location>
</feature>
<sequence length="308" mass="33338">MILVVLTLIFSLLATNVSCQTSDPSQRDIRIAGGGFANVGEFAHTVGLTTKASRGGFVFCGGALIAPYWVLTAGHCFSTYKANEMAIRVGTVTPQTDMSSGLTINAVQAFVHPLFNNKTLQNDVALIQLAEPVQENNSTIMYMNIESDPIPVNFWLWAAGYGHTENNGGLQKHLKKVQIPTVPGANCLRHGGFYSDQMICAGLGDGRDTCSGDSGTSIVYKKKQTDVRWTGIGITSFGGAKCGGDGVLGTYTKISFHRRWINNQMSPSYFKNPTGDSLNYNWRSASTRVNFGWTSTLLSVLLFVLVSL</sequence>
<dbReference type="InterPro" id="IPR001254">
    <property type="entry name" value="Trypsin_dom"/>
</dbReference>
<dbReference type="PROSITE" id="PS50240">
    <property type="entry name" value="TRYPSIN_DOM"/>
    <property type="match status" value="1"/>
</dbReference>
<dbReference type="InterPro" id="IPR043504">
    <property type="entry name" value="Peptidase_S1_PA_chymotrypsin"/>
</dbReference>
<dbReference type="PANTHER" id="PTHR24276:SF98">
    <property type="entry name" value="FI18310P1-RELATED"/>
    <property type="match status" value="1"/>
</dbReference>
<organism evidence="5 6">
    <name type="scientific">Acrasis kona</name>
    <dbReference type="NCBI Taxonomy" id="1008807"/>
    <lineage>
        <taxon>Eukaryota</taxon>
        <taxon>Discoba</taxon>
        <taxon>Heterolobosea</taxon>
        <taxon>Tetramitia</taxon>
        <taxon>Eutetramitia</taxon>
        <taxon>Acrasidae</taxon>
        <taxon>Acrasis</taxon>
    </lineage>
</organism>
<reference evidence="5 6" key="1">
    <citation type="submission" date="2024-03" db="EMBL/GenBank/DDBJ databases">
        <title>The Acrasis kona genome and developmental transcriptomes reveal deep origins of eukaryotic multicellular pathways.</title>
        <authorList>
            <person name="Sheikh S."/>
            <person name="Fu C.-J."/>
            <person name="Brown M.W."/>
            <person name="Baldauf S.L."/>
        </authorList>
    </citation>
    <scope>NUCLEOTIDE SEQUENCE [LARGE SCALE GENOMIC DNA]</scope>
    <source>
        <strain evidence="5 6">ATCC MYA-3509</strain>
    </source>
</reference>
<proteinExistence type="inferred from homology"/>
<dbReference type="GO" id="GO:0004252">
    <property type="term" value="F:serine-type endopeptidase activity"/>
    <property type="evidence" value="ECO:0007669"/>
    <property type="project" value="InterPro"/>
</dbReference>
<dbReference type="InterPro" id="IPR001314">
    <property type="entry name" value="Peptidase_S1A"/>
</dbReference>
<comment type="similarity">
    <text evidence="1">Belongs to the peptidase S1 family.</text>
</comment>
<keyword evidence="6" id="KW-1185">Reference proteome</keyword>
<evidence type="ECO:0000313" key="5">
    <source>
        <dbReference type="EMBL" id="KAL0489835.1"/>
    </source>
</evidence>
<dbReference type="CDD" id="cd00190">
    <property type="entry name" value="Tryp_SPc"/>
    <property type="match status" value="1"/>
</dbReference>
<dbReference type="Pfam" id="PF00089">
    <property type="entry name" value="Trypsin"/>
    <property type="match status" value="1"/>
</dbReference>
<dbReference type="GO" id="GO:0006508">
    <property type="term" value="P:proteolysis"/>
    <property type="evidence" value="ECO:0007669"/>
    <property type="project" value="InterPro"/>
</dbReference>
<dbReference type="EMBL" id="JAOPGA020001608">
    <property type="protein sequence ID" value="KAL0489835.1"/>
    <property type="molecule type" value="Genomic_DNA"/>
</dbReference>
<dbReference type="AlphaFoldDB" id="A0AAW2ZK16"/>
<dbReference type="InterPro" id="IPR050430">
    <property type="entry name" value="Peptidase_S1"/>
</dbReference>
<keyword evidence="3" id="KW-0732">Signal</keyword>